<dbReference type="KEGG" id="ntr:B0W44_12330"/>
<dbReference type="PROSITE" id="PS50949">
    <property type="entry name" value="HTH_GNTR"/>
    <property type="match status" value="1"/>
</dbReference>
<keyword evidence="1" id="KW-0805">Transcription regulation</keyword>
<sequence length="227" mass="26593">MTETAHHSVSERAYSVLKKLIINLDLPPGKKITENEIAEGFKVSRTPVREAFLRLSQEGLIVVYPQRGSFVSLIDLDHVEEAKFMRKHLEPAAAKYASSIEFPRKQLEELEKNLNDQEACVEEENYKKLFDLDGEFHRIIFTGCHKERTWKSLQQMMINLDRIRMLSLASHYNWQIILEQHRKVVQSIRSKNPNQAEQVMLEHMKLVDVDIGDLVQRYPDYFKRRAG</sequence>
<dbReference type="InterPro" id="IPR036388">
    <property type="entry name" value="WH-like_DNA-bd_sf"/>
</dbReference>
<evidence type="ECO:0000313" key="6">
    <source>
        <dbReference type="Proteomes" id="UP000188603"/>
    </source>
</evidence>
<feature type="domain" description="HTH gntR-type" evidence="4">
    <location>
        <begin position="7"/>
        <end position="74"/>
    </location>
</feature>
<dbReference type="SUPFAM" id="SSF46785">
    <property type="entry name" value="Winged helix' DNA-binding domain"/>
    <property type="match status" value="1"/>
</dbReference>
<dbReference type="InterPro" id="IPR011711">
    <property type="entry name" value="GntR_C"/>
</dbReference>
<organism evidence="5 6">
    <name type="scientific">Novibacillus thermophilus</name>
    <dbReference type="NCBI Taxonomy" id="1471761"/>
    <lineage>
        <taxon>Bacteria</taxon>
        <taxon>Bacillati</taxon>
        <taxon>Bacillota</taxon>
        <taxon>Bacilli</taxon>
        <taxon>Bacillales</taxon>
        <taxon>Thermoactinomycetaceae</taxon>
        <taxon>Novibacillus</taxon>
    </lineage>
</organism>
<dbReference type="STRING" id="1471761.B0W44_12330"/>
<dbReference type="Gene3D" id="1.20.120.530">
    <property type="entry name" value="GntR ligand-binding domain-like"/>
    <property type="match status" value="1"/>
</dbReference>
<dbReference type="PANTHER" id="PTHR43537:SF6">
    <property type="entry name" value="HTH-TYPE TRANSCRIPTIONAL REPRESSOR RSPR"/>
    <property type="match status" value="1"/>
</dbReference>
<dbReference type="InterPro" id="IPR008920">
    <property type="entry name" value="TF_FadR/GntR_C"/>
</dbReference>
<dbReference type="PRINTS" id="PR00035">
    <property type="entry name" value="HTHGNTR"/>
</dbReference>
<protein>
    <recommendedName>
        <fullName evidence="4">HTH gntR-type domain-containing protein</fullName>
    </recommendedName>
</protein>
<keyword evidence="2" id="KW-0238">DNA-binding</keyword>
<dbReference type="Gene3D" id="1.10.10.10">
    <property type="entry name" value="Winged helix-like DNA-binding domain superfamily/Winged helix DNA-binding domain"/>
    <property type="match status" value="1"/>
</dbReference>
<dbReference type="CDD" id="cd07377">
    <property type="entry name" value="WHTH_GntR"/>
    <property type="match status" value="1"/>
</dbReference>
<evidence type="ECO:0000256" key="3">
    <source>
        <dbReference type="ARBA" id="ARBA00023163"/>
    </source>
</evidence>
<accession>A0A1U9K8R9</accession>
<dbReference type="SUPFAM" id="SSF48008">
    <property type="entry name" value="GntR ligand-binding domain-like"/>
    <property type="match status" value="1"/>
</dbReference>
<dbReference type="Pfam" id="PF00392">
    <property type="entry name" value="GntR"/>
    <property type="match status" value="1"/>
</dbReference>
<dbReference type="GO" id="GO:0003677">
    <property type="term" value="F:DNA binding"/>
    <property type="evidence" value="ECO:0007669"/>
    <property type="project" value="UniProtKB-KW"/>
</dbReference>
<reference evidence="5 6" key="1">
    <citation type="journal article" date="2015" name="Int. J. Syst. Evol. Microbiol.">
        <title>Novibacillus thermophilus gen. nov., sp. nov., a Gram-staining-negative and moderately thermophilic member of the family Thermoactinomycetaceae.</title>
        <authorList>
            <person name="Yang G."/>
            <person name="Chen J."/>
            <person name="Zhou S."/>
        </authorList>
    </citation>
    <scope>NUCLEOTIDE SEQUENCE [LARGE SCALE GENOMIC DNA]</scope>
    <source>
        <strain evidence="5 6">SG-1</strain>
    </source>
</reference>
<evidence type="ECO:0000313" key="5">
    <source>
        <dbReference type="EMBL" id="AQS56428.1"/>
    </source>
</evidence>
<dbReference type="AlphaFoldDB" id="A0A1U9K8R9"/>
<evidence type="ECO:0000259" key="4">
    <source>
        <dbReference type="PROSITE" id="PS50949"/>
    </source>
</evidence>
<evidence type="ECO:0000256" key="1">
    <source>
        <dbReference type="ARBA" id="ARBA00023015"/>
    </source>
</evidence>
<dbReference type="Pfam" id="PF07729">
    <property type="entry name" value="FCD"/>
    <property type="match status" value="1"/>
</dbReference>
<dbReference type="GO" id="GO:0003700">
    <property type="term" value="F:DNA-binding transcription factor activity"/>
    <property type="evidence" value="ECO:0007669"/>
    <property type="project" value="InterPro"/>
</dbReference>
<gene>
    <name evidence="5" type="ORF">B0W44_12330</name>
</gene>
<evidence type="ECO:0000256" key="2">
    <source>
        <dbReference type="ARBA" id="ARBA00023125"/>
    </source>
</evidence>
<dbReference type="EMBL" id="CP019699">
    <property type="protein sequence ID" value="AQS56428.1"/>
    <property type="molecule type" value="Genomic_DNA"/>
</dbReference>
<dbReference type="OrthoDB" id="574518at2"/>
<dbReference type="PANTHER" id="PTHR43537">
    <property type="entry name" value="TRANSCRIPTIONAL REGULATOR, GNTR FAMILY"/>
    <property type="match status" value="1"/>
</dbReference>
<proteinExistence type="predicted"/>
<dbReference type="Proteomes" id="UP000188603">
    <property type="component" value="Chromosome"/>
</dbReference>
<name>A0A1U9K8R9_9BACL</name>
<dbReference type="InterPro" id="IPR000524">
    <property type="entry name" value="Tscrpt_reg_HTH_GntR"/>
</dbReference>
<dbReference type="SMART" id="SM00895">
    <property type="entry name" value="FCD"/>
    <property type="match status" value="1"/>
</dbReference>
<dbReference type="InterPro" id="IPR036390">
    <property type="entry name" value="WH_DNA-bd_sf"/>
</dbReference>
<keyword evidence="6" id="KW-1185">Reference proteome</keyword>
<keyword evidence="3" id="KW-0804">Transcription</keyword>
<dbReference type="SMART" id="SM00345">
    <property type="entry name" value="HTH_GNTR"/>
    <property type="match status" value="1"/>
</dbReference>